<evidence type="ECO:0000256" key="2">
    <source>
        <dbReference type="ARBA" id="ARBA00023125"/>
    </source>
</evidence>
<dbReference type="PROSITE" id="PS00346">
    <property type="entry name" value="ETS_DOMAIN_2"/>
    <property type="match status" value="1"/>
</dbReference>
<feature type="domain" description="PNT" evidence="6">
    <location>
        <begin position="240"/>
        <end position="325"/>
    </location>
</feature>
<evidence type="ECO:0000259" key="6">
    <source>
        <dbReference type="PROSITE" id="PS51433"/>
    </source>
</evidence>
<protein>
    <recommendedName>
        <fullName evidence="9">DNA-binding protein Ets97D</fullName>
    </recommendedName>
</protein>
<dbReference type="Pfam" id="PF00178">
    <property type="entry name" value="Ets"/>
    <property type="match status" value="1"/>
</dbReference>
<dbReference type="Pfam" id="PF11620">
    <property type="entry name" value="GABP-alpha"/>
    <property type="match status" value="1"/>
</dbReference>
<dbReference type="Pfam" id="PF02198">
    <property type="entry name" value="SAM_PNT"/>
    <property type="match status" value="1"/>
</dbReference>
<dbReference type="SMART" id="SM00251">
    <property type="entry name" value="SAM_PNT"/>
    <property type="match status" value="1"/>
</dbReference>
<reference evidence="7 8" key="1">
    <citation type="submission" date="2023-09" db="EMBL/GenBank/DDBJ databases">
        <title>Genomes of two closely related lineages of the louse Polyplax serrata with different host specificities.</title>
        <authorList>
            <person name="Martinu J."/>
            <person name="Tarabai H."/>
            <person name="Stefka J."/>
            <person name="Hypsa V."/>
        </authorList>
    </citation>
    <scope>NUCLEOTIDE SEQUENCE [LARGE SCALE GENOMIC DNA]</scope>
    <source>
        <strain evidence="7">98ZLc_SE</strain>
    </source>
</reference>
<dbReference type="PRINTS" id="PR00454">
    <property type="entry name" value="ETSDOMAIN"/>
</dbReference>
<dbReference type="InterPro" id="IPR003118">
    <property type="entry name" value="Pointed_dom"/>
</dbReference>
<keyword evidence="3" id="KW-0539">Nucleus</keyword>
<organism evidence="7 8">
    <name type="scientific">Polyplax serrata</name>
    <name type="common">Common mouse louse</name>
    <dbReference type="NCBI Taxonomy" id="468196"/>
    <lineage>
        <taxon>Eukaryota</taxon>
        <taxon>Metazoa</taxon>
        <taxon>Ecdysozoa</taxon>
        <taxon>Arthropoda</taxon>
        <taxon>Hexapoda</taxon>
        <taxon>Insecta</taxon>
        <taxon>Pterygota</taxon>
        <taxon>Neoptera</taxon>
        <taxon>Paraneoptera</taxon>
        <taxon>Psocodea</taxon>
        <taxon>Troctomorpha</taxon>
        <taxon>Phthiraptera</taxon>
        <taxon>Anoplura</taxon>
        <taxon>Polyplacidae</taxon>
        <taxon>Polyplax</taxon>
    </lineage>
</organism>
<dbReference type="Gene3D" id="1.10.150.50">
    <property type="entry name" value="Transcription Factor, Ets-1"/>
    <property type="match status" value="1"/>
</dbReference>
<evidence type="ECO:0000256" key="1">
    <source>
        <dbReference type="ARBA" id="ARBA00005562"/>
    </source>
</evidence>
<dbReference type="EMBL" id="JAWJWF010000004">
    <property type="protein sequence ID" value="KAK6634078.1"/>
    <property type="molecule type" value="Genomic_DNA"/>
</dbReference>
<feature type="domain" description="ETS" evidence="5">
    <location>
        <begin position="390"/>
        <end position="470"/>
    </location>
</feature>
<dbReference type="PROSITE" id="PS00345">
    <property type="entry name" value="ETS_DOMAIN_1"/>
    <property type="match status" value="1"/>
</dbReference>
<dbReference type="InterPro" id="IPR000418">
    <property type="entry name" value="Ets_dom"/>
</dbReference>
<dbReference type="PANTHER" id="PTHR11849">
    <property type="entry name" value="ETS"/>
    <property type="match status" value="1"/>
</dbReference>
<evidence type="ECO:0000313" key="7">
    <source>
        <dbReference type="EMBL" id="KAK6634078.1"/>
    </source>
</evidence>
<evidence type="ECO:0000313" key="8">
    <source>
        <dbReference type="Proteomes" id="UP001359485"/>
    </source>
</evidence>
<keyword evidence="8" id="KW-1185">Reference proteome</keyword>
<dbReference type="Gene3D" id="3.10.20.90">
    <property type="entry name" value="Phosphatidylinositol 3-kinase Catalytic Subunit, Chain A, domain 1"/>
    <property type="match status" value="1"/>
</dbReference>
<sequence length="510" mass="58846">MSVKPRRVHDVALIEKTIMESSSDVYILGDGESEQYLIQNDDIGGKKRKNMLSLEDTESLDQDGDEEMSKFLIPKKMKLKNNEVKILDSPDVGLSEDMDDHGCEMVSPEEFLIQNGTHLLYSDDISLLNVKNEVENGIIIEHMDIQCPLSTLRNILQKRFNIDLSDYKFWLQDAQMLEPHKNLVDQCVQGDGLVQINVEIKIEGDAKKINIIDVLKPTDEFLEDNEEKFEDKKEHTAQWVIDSNFSKELERLKIPKDPKLWNKQHVKLWLVWAVRQFNLSGLKLSDWMINGSELCKMSLASFKKKVPKDPDDLFWTHLELLRKCKFVAIIQNQKPEDKINPEGTPSTSSGSKKVTRVPNRRKISRVLGSNSVVNEHKTGGGNRTGNNGQIQLWQFLLELLTDKYHRDVIQWVTDDGEFKLNNPEMVAQLWGQRKNKPAMTYEKLSRALRYYYDGDMISKVHGKRFVYKFVCDLKQLLGYSASELNQLVTESALKSGLDTTYCDFYEHVLQ</sequence>
<dbReference type="InterPro" id="IPR036388">
    <property type="entry name" value="WH-like_DNA-bd_sf"/>
</dbReference>
<evidence type="ECO:0000256" key="4">
    <source>
        <dbReference type="SAM" id="MobiDB-lite"/>
    </source>
</evidence>
<evidence type="ECO:0000256" key="3">
    <source>
        <dbReference type="RuleBase" id="RU004019"/>
    </source>
</evidence>
<keyword evidence="2 3" id="KW-0238">DNA-binding</keyword>
<dbReference type="PROSITE" id="PS51433">
    <property type="entry name" value="PNT"/>
    <property type="match status" value="1"/>
</dbReference>
<dbReference type="InterPro" id="IPR024668">
    <property type="entry name" value="GABP_asu_N"/>
</dbReference>
<feature type="region of interest" description="Disordered" evidence="4">
    <location>
        <begin position="336"/>
        <end position="357"/>
    </location>
</feature>
<comment type="similarity">
    <text evidence="1 3">Belongs to the ETS family.</text>
</comment>
<feature type="compositionally biased region" description="Polar residues" evidence="4">
    <location>
        <begin position="343"/>
        <end position="352"/>
    </location>
</feature>
<dbReference type="InterPro" id="IPR046328">
    <property type="entry name" value="ETS_fam"/>
</dbReference>
<dbReference type="Proteomes" id="UP001359485">
    <property type="component" value="Unassembled WGS sequence"/>
</dbReference>
<dbReference type="PANTHER" id="PTHR11849:SF195">
    <property type="entry name" value="GA-BINDING PROTEIN ALPHA CHAIN"/>
    <property type="match status" value="1"/>
</dbReference>
<dbReference type="Gene3D" id="1.10.10.10">
    <property type="entry name" value="Winged helix-like DNA-binding domain superfamily/Winged helix DNA-binding domain"/>
    <property type="match status" value="1"/>
</dbReference>
<name>A0ABR1B3Z4_POLSC</name>
<evidence type="ECO:0000259" key="5">
    <source>
        <dbReference type="PROSITE" id="PS50061"/>
    </source>
</evidence>
<dbReference type="PROSITE" id="PS50061">
    <property type="entry name" value="ETS_DOMAIN_3"/>
    <property type="match status" value="1"/>
</dbReference>
<dbReference type="SUPFAM" id="SSF46785">
    <property type="entry name" value="Winged helix' DNA-binding domain"/>
    <property type="match status" value="1"/>
</dbReference>
<dbReference type="InterPro" id="IPR036390">
    <property type="entry name" value="WH_DNA-bd_sf"/>
</dbReference>
<dbReference type="InterPro" id="IPR013761">
    <property type="entry name" value="SAM/pointed_sf"/>
</dbReference>
<gene>
    <name evidence="7" type="ORF">RUM44_004686</name>
</gene>
<accession>A0ABR1B3Z4</accession>
<dbReference type="SUPFAM" id="SSF47769">
    <property type="entry name" value="SAM/Pointed domain"/>
    <property type="match status" value="1"/>
</dbReference>
<proteinExistence type="inferred from homology"/>
<evidence type="ECO:0008006" key="9">
    <source>
        <dbReference type="Google" id="ProtNLM"/>
    </source>
</evidence>
<comment type="caution">
    <text evidence="7">The sequence shown here is derived from an EMBL/GenBank/DDBJ whole genome shotgun (WGS) entry which is preliminary data.</text>
</comment>
<comment type="subcellular location">
    <subcellularLocation>
        <location evidence="3">Nucleus</location>
    </subcellularLocation>
</comment>
<dbReference type="SMART" id="SM00413">
    <property type="entry name" value="ETS"/>
    <property type="match status" value="1"/>
</dbReference>
<dbReference type="CDD" id="cd08534">
    <property type="entry name" value="SAM_PNT-GABP-alpha"/>
    <property type="match status" value="1"/>
</dbReference>